<feature type="non-terminal residue" evidence="3">
    <location>
        <position position="107"/>
    </location>
</feature>
<feature type="non-terminal residue" evidence="3">
    <location>
        <position position="1"/>
    </location>
</feature>
<feature type="compositionally biased region" description="Basic and acidic residues" evidence="1">
    <location>
        <begin position="20"/>
        <end position="30"/>
    </location>
</feature>
<feature type="region of interest" description="Disordered" evidence="1">
    <location>
        <begin position="20"/>
        <end position="91"/>
    </location>
</feature>
<feature type="compositionally biased region" description="Low complexity" evidence="1">
    <location>
        <begin position="59"/>
        <end position="70"/>
    </location>
</feature>
<evidence type="ECO:0000313" key="2">
    <source>
        <dbReference type="Proteomes" id="UP000189704"/>
    </source>
</evidence>
<dbReference type="GeneID" id="103252005"/>
<proteinExistence type="predicted"/>
<name>A0A1U7T4J9_CARSF</name>
<reference evidence="3" key="1">
    <citation type="submission" date="2025-08" db="UniProtKB">
        <authorList>
            <consortium name="RefSeq"/>
        </authorList>
    </citation>
    <scope>IDENTIFICATION</scope>
</reference>
<keyword evidence="2" id="KW-1185">Reference proteome</keyword>
<dbReference type="OrthoDB" id="10261302at2759"/>
<dbReference type="Proteomes" id="UP000189704">
    <property type="component" value="Unplaced"/>
</dbReference>
<gene>
    <name evidence="3" type="primary">LOC103252005</name>
</gene>
<protein>
    <submittedName>
        <fullName evidence="3">Espin-like</fullName>
    </submittedName>
</protein>
<evidence type="ECO:0000313" key="3">
    <source>
        <dbReference type="RefSeq" id="XP_008048786.1"/>
    </source>
</evidence>
<sequence length="107" mass="11654">CTRYLRTVENLSVEHRVLSRDPSAELEVKQPDSGMSSPNTTMSVQPPNFDLSSPTSTLSNYDSCSSSHSSIKGQRPPRGLPSARAADIQSYMDMLNPELGLPRGKMG</sequence>
<feature type="compositionally biased region" description="Polar residues" evidence="1">
    <location>
        <begin position="33"/>
        <end position="58"/>
    </location>
</feature>
<accession>A0A1U7T4J9</accession>
<dbReference type="KEGG" id="csyr:103252005"/>
<dbReference type="RefSeq" id="XP_008048786.1">
    <property type="nucleotide sequence ID" value="XM_008050595.2"/>
</dbReference>
<organism evidence="2 3">
    <name type="scientific">Carlito syrichta</name>
    <name type="common">Philippine tarsier</name>
    <name type="synonym">Tarsius syrichta</name>
    <dbReference type="NCBI Taxonomy" id="1868482"/>
    <lineage>
        <taxon>Eukaryota</taxon>
        <taxon>Metazoa</taxon>
        <taxon>Chordata</taxon>
        <taxon>Craniata</taxon>
        <taxon>Vertebrata</taxon>
        <taxon>Euteleostomi</taxon>
        <taxon>Mammalia</taxon>
        <taxon>Eutheria</taxon>
        <taxon>Euarchontoglires</taxon>
        <taxon>Primates</taxon>
        <taxon>Haplorrhini</taxon>
        <taxon>Tarsiiformes</taxon>
        <taxon>Tarsiidae</taxon>
        <taxon>Carlito</taxon>
    </lineage>
</organism>
<evidence type="ECO:0000256" key="1">
    <source>
        <dbReference type="SAM" id="MobiDB-lite"/>
    </source>
</evidence>
<dbReference type="AlphaFoldDB" id="A0A1U7T4J9"/>